<evidence type="ECO:0000313" key="2">
    <source>
        <dbReference type="EMBL" id="NMH64713.1"/>
    </source>
</evidence>
<organism evidence="2 3">
    <name type="scientific">Shewanella salipaludis</name>
    <dbReference type="NCBI Taxonomy" id="2723052"/>
    <lineage>
        <taxon>Bacteria</taxon>
        <taxon>Pseudomonadati</taxon>
        <taxon>Pseudomonadota</taxon>
        <taxon>Gammaproteobacteria</taxon>
        <taxon>Alteromonadales</taxon>
        <taxon>Shewanellaceae</taxon>
        <taxon>Shewanella</taxon>
    </lineage>
</organism>
<comment type="caution">
    <text evidence="2">The sequence shown here is derived from an EMBL/GenBank/DDBJ whole genome shotgun (WGS) entry which is preliminary data.</text>
</comment>
<keyword evidence="3" id="KW-1185">Reference proteome</keyword>
<reference evidence="2" key="1">
    <citation type="submission" date="2020-04" db="EMBL/GenBank/DDBJ databases">
        <title>Description of Shewanella salipaludis sp. nov., isolated from a salt marsh.</title>
        <authorList>
            <person name="Park S."/>
            <person name="Yoon J.-H."/>
        </authorList>
    </citation>
    <scope>NUCLEOTIDE SEQUENCE</scope>
    <source>
        <strain evidence="2">SHSM-M6</strain>
    </source>
</reference>
<keyword evidence="1" id="KW-0732">Signal</keyword>
<name>A0A972FRA4_9GAMM</name>
<dbReference type="Pfam" id="PF07617">
    <property type="entry name" value="DUF1579"/>
    <property type="match status" value="1"/>
</dbReference>
<feature type="chain" id="PRO_5037378173" evidence="1">
    <location>
        <begin position="21"/>
        <end position="186"/>
    </location>
</feature>
<sequence>MQLLKIAGLLVCFGVVSLHAEEHPKISERPEVLKALDGDWVMSGDVMGKPVTYRMNAGPTLQGTFTEIHMDDVQVPSQYEARVLIGYDSESSTIIAHWLDSFGAKYSVPHGTGGVTDNSIQFSIPYGAASTFRDTFTYNPETNTWVFVLESSKADGTWKHFARYDVYRPKQGANKSMQPTTSAPAG</sequence>
<evidence type="ECO:0000256" key="1">
    <source>
        <dbReference type="SAM" id="SignalP"/>
    </source>
</evidence>
<accession>A0A972FRA4</accession>
<feature type="signal peptide" evidence="1">
    <location>
        <begin position="1"/>
        <end position="20"/>
    </location>
</feature>
<gene>
    <name evidence="2" type="ORF">HC757_05960</name>
</gene>
<dbReference type="EMBL" id="JAAXYH010000003">
    <property type="protein sequence ID" value="NMH64713.1"/>
    <property type="molecule type" value="Genomic_DNA"/>
</dbReference>
<dbReference type="AlphaFoldDB" id="A0A972FRA4"/>
<dbReference type="RefSeq" id="WP_169563406.1">
    <property type="nucleotide sequence ID" value="NZ_JAAXYH010000003.1"/>
</dbReference>
<proteinExistence type="predicted"/>
<dbReference type="Proteomes" id="UP000737113">
    <property type="component" value="Unassembled WGS sequence"/>
</dbReference>
<dbReference type="InterPro" id="IPR011473">
    <property type="entry name" value="DUF1579"/>
</dbReference>
<protein>
    <submittedName>
        <fullName evidence="2">DUF1579 domain-containing protein</fullName>
    </submittedName>
</protein>
<evidence type="ECO:0000313" key="3">
    <source>
        <dbReference type="Proteomes" id="UP000737113"/>
    </source>
</evidence>